<dbReference type="EMBL" id="WIOL01000003">
    <property type="protein sequence ID" value="MQT17707.1"/>
    <property type="molecule type" value="Genomic_DNA"/>
</dbReference>
<reference evidence="3 4" key="1">
    <citation type="submission" date="2019-09" db="EMBL/GenBank/DDBJ databases">
        <title>Polymorphobacter sp. isolated from a lake in China.</title>
        <authorList>
            <person name="Liu Z."/>
        </authorList>
    </citation>
    <scope>NUCLEOTIDE SEQUENCE [LARGE SCALE GENOMIC DNA]</scope>
    <source>
        <strain evidence="3 4">D40P</strain>
    </source>
</reference>
<dbReference type="Proteomes" id="UP000481327">
    <property type="component" value="Unassembled WGS sequence"/>
</dbReference>
<accession>A0A7C9LGT5</accession>
<evidence type="ECO:0000259" key="2">
    <source>
        <dbReference type="Pfam" id="PF03466"/>
    </source>
</evidence>
<comment type="similarity">
    <text evidence="1">Belongs to the LysR transcriptional regulatory family.</text>
</comment>
<evidence type="ECO:0000313" key="4">
    <source>
        <dbReference type="Proteomes" id="UP000481327"/>
    </source>
</evidence>
<dbReference type="Gene3D" id="3.40.190.10">
    <property type="entry name" value="Periplasmic binding protein-like II"/>
    <property type="match status" value="2"/>
</dbReference>
<organism evidence="3 4">
    <name type="scientific">Sandarakinorhabdus fusca</name>
    <dbReference type="NCBI Taxonomy" id="1439888"/>
    <lineage>
        <taxon>Bacteria</taxon>
        <taxon>Pseudomonadati</taxon>
        <taxon>Pseudomonadota</taxon>
        <taxon>Alphaproteobacteria</taxon>
        <taxon>Sphingomonadales</taxon>
        <taxon>Sphingosinicellaceae</taxon>
        <taxon>Sandarakinorhabdus</taxon>
    </lineage>
</organism>
<dbReference type="AlphaFoldDB" id="A0A7C9LGT5"/>
<dbReference type="InterPro" id="IPR058163">
    <property type="entry name" value="LysR-type_TF_proteobact-type"/>
</dbReference>
<dbReference type="SUPFAM" id="SSF53850">
    <property type="entry name" value="Periplasmic binding protein-like II"/>
    <property type="match status" value="1"/>
</dbReference>
<feature type="domain" description="LysR substrate-binding" evidence="2">
    <location>
        <begin position="3"/>
        <end position="189"/>
    </location>
</feature>
<keyword evidence="4" id="KW-1185">Reference proteome</keyword>
<evidence type="ECO:0000313" key="3">
    <source>
        <dbReference type="EMBL" id="MQT17707.1"/>
    </source>
</evidence>
<evidence type="ECO:0000256" key="1">
    <source>
        <dbReference type="ARBA" id="ARBA00009437"/>
    </source>
</evidence>
<protein>
    <recommendedName>
        <fullName evidence="2">LysR substrate-binding domain-containing protein</fullName>
    </recommendedName>
</protein>
<gene>
    <name evidence="3" type="ORF">F3168_10580</name>
</gene>
<name>A0A7C9LGT5_9SPHN</name>
<dbReference type="PANTHER" id="PTHR30537:SF5">
    <property type="entry name" value="HTH-TYPE TRANSCRIPTIONAL ACTIVATOR TTDR-RELATED"/>
    <property type="match status" value="1"/>
</dbReference>
<dbReference type="Pfam" id="PF03466">
    <property type="entry name" value="LysR_substrate"/>
    <property type="match status" value="1"/>
</dbReference>
<proteinExistence type="inferred from homology"/>
<comment type="caution">
    <text evidence="3">The sequence shown here is derived from an EMBL/GenBank/DDBJ whole genome shotgun (WGS) entry which is preliminary data.</text>
</comment>
<dbReference type="InterPro" id="IPR005119">
    <property type="entry name" value="LysR_subst-bd"/>
</dbReference>
<dbReference type="PANTHER" id="PTHR30537">
    <property type="entry name" value="HTH-TYPE TRANSCRIPTIONAL REGULATOR"/>
    <property type="match status" value="1"/>
</dbReference>
<sequence length="193" mass="21040">MFAPLVLPFLQRFPAVAIDLVTEGRLVDIVGDGFDFGIRSRDLVPSDMIAVPLGPPRRHVVVAAPAYVAAHGRPLVPPDLHAHECIRIRLPNGALLHWRFEKDGRPLQIDVPGRLTLDEASLSRIAVLDAAGIGFFMESDVRDDLAAGRLEPVLADWLPRQSPLCLYYPGRRHPSAAFTAFVDMARAAAKAAA</sequence>